<dbReference type="KEGG" id="dor:Desor_4165"/>
<protein>
    <submittedName>
        <fullName evidence="1">Transcriptional regulator PadR-like family</fullName>
    </submittedName>
</protein>
<dbReference type="OrthoDB" id="9808017at2"/>
<dbReference type="EMBL" id="CP003108">
    <property type="protein sequence ID" value="AET69601.1"/>
    <property type="molecule type" value="Genomic_DNA"/>
</dbReference>
<proteinExistence type="predicted"/>
<gene>
    <name evidence="1" type="ordered locus">Desor_4165</name>
</gene>
<dbReference type="SUPFAM" id="SSF46785">
    <property type="entry name" value="Winged helix' DNA-binding domain"/>
    <property type="match status" value="1"/>
</dbReference>
<dbReference type="InterPro" id="IPR036390">
    <property type="entry name" value="WH_DNA-bd_sf"/>
</dbReference>
<dbReference type="InterPro" id="IPR036388">
    <property type="entry name" value="WH-like_DNA-bd_sf"/>
</dbReference>
<organism evidence="1 2">
    <name type="scientific">Desulfosporosinus orientis (strain ATCC 19365 / DSM 765 / NCIMB 8382 / VKM B-1628 / Singapore I)</name>
    <name type="common">Desulfotomaculum orientis</name>
    <dbReference type="NCBI Taxonomy" id="768706"/>
    <lineage>
        <taxon>Bacteria</taxon>
        <taxon>Bacillati</taxon>
        <taxon>Bacillota</taxon>
        <taxon>Clostridia</taxon>
        <taxon>Eubacteriales</taxon>
        <taxon>Desulfitobacteriaceae</taxon>
        <taxon>Desulfosporosinus</taxon>
    </lineage>
</organism>
<accession>G7WHN9</accession>
<dbReference type="Proteomes" id="UP000006346">
    <property type="component" value="Chromosome"/>
</dbReference>
<dbReference type="AlphaFoldDB" id="G7WHN9"/>
<dbReference type="RefSeq" id="WP_014186408.1">
    <property type="nucleotide sequence ID" value="NC_016584.1"/>
</dbReference>
<sequence>MKIDKGLIGGGTLLLVLSSLSEKDRYGYEVIKELELRSDQTFQFREETLYD</sequence>
<evidence type="ECO:0000313" key="2">
    <source>
        <dbReference type="Proteomes" id="UP000006346"/>
    </source>
</evidence>
<dbReference type="eggNOG" id="COG1695">
    <property type="taxonomic scope" value="Bacteria"/>
</dbReference>
<dbReference type="HOGENOM" id="CLU_3098159_0_0_9"/>
<name>G7WHN9_DESOD</name>
<evidence type="ECO:0000313" key="1">
    <source>
        <dbReference type="EMBL" id="AET69601.1"/>
    </source>
</evidence>
<reference evidence="2" key="1">
    <citation type="submission" date="2011-11" db="EMBL/GenBank/DDBJ databases">
        <title>Complete sequence of Desulfosporosinus orientis DSM 765.</title>
        <authorList>
            <person name="Lucas S."/>
            <person name="Han J."/>
            <person name="Lapidus A."/>
            <person name="Cheng J.-F."/>
            <person name="Goodwin L."/>
            <person name="Pitluck S."/>
            <person name="Peters L."/>
            <person name="Ovchinnikova G."/>
            <person name="Teshima H."/>
            <person name="Detter J.C."/>
            <person name="Han C."/>
            <person name="Tapia R."/>
            <person name="Land M."/>
            <person name="Hauser L."/>
            <person name="Kyrpides N."/>
            <person name="Ivanova N."/>
            <person name="Pagani I."/>
            <person name="Pester M."/>
            <person name="Spring S."/>
            <person name="Ollivier B."/>
            <person name="Rattei T."/>
            <person name="Klenk H.-P."/>
            <person name="Wagner M."/>
            <person name="Loy A."/>
            <person name="Woyke T."/>
        </authorList>
    </citation>
    <scope>NUCLEOTIDE SEQUENCE [LARGE SCALE GENOMIC DNA]</scope>
    <source>
        <strain evidence="2">ATCC 19365 / DSM 765 / NCIMB 8382 / VKM B-1628</strain>
    </source>
</reference>
<reference evidence="1 2" key="2">
    <citation type="journal article" date="2012" name="J. Bacteriol.">
        <title>Complete genome sequences of Desulfosporosinus orientis DSM765T, Desulfosporosinus youngiae DSM17734T, Desulfosporosinus meridiei DSM13257T, and Desulfosporosinus acidiphilus DSM22704T.</title>
        <authorList>
            <person name="Pester M."/>
            <person name="Brambilla E."/>
            <person name="Alazard D."/>
            <person name="Rattei T."/>
            <person name="Weinmaier T."/>
            <person name="Han J."/>
            <person name="Lucas S."/>
            <person name="Lapidus A."/>
            <person name="Cheng J.F."/>
            <person name="Goodwin L."/>
            <person name="Pitluck S."/>
            <person name="Peters L."/>
            <person name="Ovchinnikova G."/>
            <person name="Teshima H."/>
            <person name="Detter J.C."/>
            <person name="Han C.S."/>
            <person name="Tapia R."/>
            <person name="Land M.L."/>
            <person name="Hauser L."/>
            <person name="Kyrpides N.C."/>
            <person name="Ivanova N.N."/>
            <person name="Pagani I."/>
            <person name="Huntmann M."/>
            <person name="Wei C.L."/>
            <person name="Davenport K.W."/>
            <person name="Daligault H."/>
            <person name="Chain P.S."/>
            <person name="Chen A."/>
            <person name="Mavromatis K."/>
            <person name="Markowitz V."/>
            <person name="Szeto E."/>
            <person name="Mikhailova N."/>
            <person name="Pati A."/>
            <person name="Wagner M."/>
            <person name="Woyke T."/>
            <person name="Ollivier B."/>
            <person name="Klenk H.P."/>
            <person name="Spring S."/>
            <person name="Loy A."/>
        </authorList>
    </citation>
    <scope>NUCLEOTIDE SEQUENCE [LARGE SCALE GENOMIC DNA]</scope>
    <source>
        <strain evidence="2">ATCC 19365 / DSM 765 / NCIMB 8382 / VKM B-1628</strain>
    </source>
</reference>
<dbReference type="Gene3D" id="1.10.10.10">
    <property type="entry name" value="Winged helix-like DNA-binding domain superfamily/Winged helix DNA-binding domain"/>
    <property type="match status" value="1"/>
</dbReference>
<dbReference type="STRING" id="768706.Desor_4165"/>
<dbReference type="PATRIC" id="fig|768706.3.peg.4223"/>
<keyword evidence="2" id="KW-1185">Reference proteome</keyword>